<feature type="chain" id="PRO_5043653175" description="phospholipase A2" evidence="11">
    <location>
        <begin position="22"/>
        <end position="568"/>
    </location>
</feature>
<evidence type="ECO:0000259" key="12">
    <source>
        <dbReference type="SMART" id="SM00085"/>
    </source>
</evidence>
<feature type="compositionally biased region" description="Basic residues" evidence="10">
    <location>
        <begin position="413"/>
        <end position="439"/>
    </location>
</feature>
<feature type="region of interest" description="Disordered" evidence="10">
    <location>
        <begin position="516"/>
        <end position="568"/>
    </location>
</feature>
<keyword evidence="8" id="KW-0443">Lipid metabolism</keyword>
<evidence type="ECO:0000313" key="14">
    <source>
        <dbReference type="Proteomes" id="UP001066276"/>
    </source>
</evidence>
<evidence type="ECO:0000256" key="8">
    <source>
        <dbReference type="ARBA" id="ARBA00023098"/>
    </source>
</evidence>
<dbReference type="GO" id="GO:0006644">
    <property type="term" value="P:phospholipid metabolic process"/>
    <property type="evidence" value="ECO:0007669"/>
    <property type="project" value="InterPro"/>
</dbReference>
<dbReference type="GO" id="GO:0046872">
    <property type="term" value="F:metal ion binding"/>
    <property type="evidence" value="ECO:0007669"/>
    <property type="project" value="UniProtKB-KW"/>
</dbReference>
<proteinExistence type="predicted"/>
<dbReference type="PANTHER" id="PTHR12253">
    <property type="entry name" value="RH14732P"/>
    <property type="match status" value="1"/>
</dbReference>
<reference evidence="13" key="1">
    <citation type="journal article" date="2022" name="bioRxiv">
        <title>Sequencing and chromosome-scale assembly of the giantPleurodeles waltlgenome.</title>
        <authorList>
            <person name="Brown T."/>
            <person name="Elewa A."/>
            <person name="Iarovenko S."/>
            <person name="Subramanian E."/>
            <person name="Araus A.J."/>
            <person name="Petzold A."/>
            <person name="Susuki M."/>
            <person name="Suzuki K.-i.T."/>
            <person name="Hayashi T."/>
            <person name="Toyoda A."/>
            <person name="Oliveira C."/>
            <person name="Osipova E."/>
            <person name="Leigh N.D."/>
            <person name="Simon A."/>
            <person name="Yun M.H."/>
        </authorList>
    </citation>
    <scope>NUCLEOTIDE SEQUENCE</scope>
    <source>
        <strain evidence="13">20211129_DDA</strain>
        <tissue evidence="13">Liver</tissue>
    </source>
</reference>
<comment type="subcellular location">
    <subcellularLocation>
        <location evidence="2">Secreted</location>
    </subcellularLocation>
</comment>
<keyword evidence="11" id="KW-0732">Signal</keyword>
<evidence type="ECO:0000313" key="13">
    <source>
        <dbReference type="EMBL" id="KAJ1186258.1"/>
    </source>
</evidence>
<dbReference type="GO" id="GO:0004623">
    <property type="term" value="F:phospholipase A2 activity"/>
    <property type="evidence" value="ECO:0007669"/>
    <property type="project" value="UniProtKB-EC"/>
</dbReference>
<keyword evidence="4" id="KW-0964">Secreted</keyword>
<evidence type="ECO:0000256" key="5">
    <source>
        <dbReference type="ARBA" id="ARBA00022723"/>
    </source>
</evidence>
<feature type="region of interest" description="Disordered" evidence="10">
    <location>
        <begin position="400"/>
        <end position="450"/>
    </location>
</feature>
<dbReference type="EC" id="3.1.1.4" evidence="3"/>
<evidence type="ECO:0000256" key="3">
    <source>
        <dbReference type="ARBA" id="ARBA00013278"/>
    </source>
</evidence>
<dbReference type="EMBL" id="JANPWB010000005">
    <property type="protein sequence ID" value="KAJ1186258.1"/>
    <property type="molecule type" value="Genomic_DNA"/>
</dbReference>
<keyword evidence="5" id="KW-0479">Metal-binding</keyword>
<evidence type="ECO:0000256" key="6">
    <source>
        <dbReference type="ARBA" id="ARBA00022801"/>
    </source>
</evidence>
<evidence type="ECO:0000256" key="1">
    <source>
        <dbReference type="ARBA" id="ARBA00001913"/>
    </source>
</evidence>
<feature type="compositionally biased region" description="Low complexity" evidence="10">
    <location>
        <begin position="516"/>
        <end position="536"/>
    </location>
</feature>
<dbReference type="CDD" id="cd04704">
    <property type="entry name" value="PLA2_bee_venom_like"/>
    <property type="match status" value="1"/>
</dbReference>
<evidence type="ECO:0000256" key="2">
    <source>
        <dbReference type="ARBA" id="ARBA00004613"/>
    </source>
</evidence>
<keyword evidence="9" id="KW-1015">Disulfide bond</keyword>
<feature type="domain" description="Phospholipase A2-like central" evidence="12">
    <location>
        <begin position="152"/>
        <end position="273"/>
    </location>
</feature>
<dbReference type="InterPro" id="IPR033113">
    <property type="entry name" value="PLA2_histidine"/>
</dbReference>
<keyword evidence="6" id="KW-0378">Hydrolase</keyword>
<gene>
    <name evidence="13" type="ORF">NDU88_003041</name>
</gene>
<dbReference type="AlphaFoldDB" id="A0AAV7UBD8"/>
<evidence type="ECO:0000256" key="9">
    <source>
        <dbReference type="ARBA" id="ARBA00023157"/>
    </source>
</evidence>
<dbReference type="InterPro" id="IPR036444">
    <property type="entry name" value="PLipase_A2_dom_sf"/>
</dbReference>
<dbReference type="SUPFAM" id="SSF48619">
    <property type="entry name" value="Phospholipase A2, PLA2"/>
    <property type="match status" value="1"/>
</dbReference>
<organism evidence="13 14">
    <name type="scientific">Pleurodeles waltl</name>
    <name type="common">Iberian ribbed newt</name>
    <dbReference type="NCBI Taxonomy" id="8319"/>
    <lineage>
        <taxon>Eukaryota</taxon>
        <taxon>Metazoa</taxon>
        <taxon>Chordata</taxon>
        <taxon>Craniata</taxon>
        <taxon>Vertebrata</taxon>
        <taxon>Euteleostomi</taxon>
        <taxon>Amphibia</taxon>
        <taxon>Batrachia</taxon>
        <taxon>Caudata</taxon>
        <taxon>Salamandroidea</taxon>
        <taxon>Salamandridae</taxon>
        <taxon>Pleurodelinae</taxon>
        <taxon>Pleurodeles</taxon>
    </lineage>
</organism>
<feature type="compositionally biased region" description="Basic and acidic residues" evidence="10">
    <location>
        <begin position="556"/>
        <end position="568"/>
    </location>
</feature>
<name>A0AAV7UBD8_PLEWA</name>
<evidence type="ECO:0000256" key="10">
    <source>
        <dbReference type="SAM" id="MobiDB-lite"/>
    </source>
</evidence>
<feature type="region of interest" description="Disordered" evidence="10">
    <location>
        <begin position="302"/>
        <end position="378"/>
    </location>
</feature>
<dbReference type="Pfam" id="PF05826">
    <property type="entry name" value="Phospholip_A2_2"/>
    <property type="match status" value="1"/>
</dbReference>
<feature type="signal peptide" evidence="11">
    <location>
        <begin position="1"/>
        <end position="21"/>
    </location>
</feature>
<evidence type="ECO:0000256" key="11">
    <source>
        <dbReference type="SAM" id="SignalP"/>
    </source>
</evidence>
<feature type="compositionally biased region" description="Basic residues" evidence="10">
    <location>
        <begin position="543"/>
        <end position="555"/>
    </location>
</feature>
<feature type="compositionally biased region" description="Polar residues" evidence="10">
    <location>
        <begin position="335"/>
        <end position="349"/>
    </location>
</feature>
<dbReference type="FunFam" id="1.20.90.10:FF:000002">
    <property type="entry name" value="Phospholipase A2 group III"/>
    <property type="match status" value="1"/>
</dbReference>
<dbReference type="Proteomes" id="UP001066276">
    <property type="component" value="Chromosome 3_1"/>
</dbReference>
<dbReference type="PROSITE" id="PS00118">
    <property type="entry name" value="PA2_HIS"/>
    <property type="match status" value="1"/>
</dbReference>
<keyword evidence="14" id="KW-1185">Reference proteome</keyword>
<evidence type="ECO:0000256" key="4">
    <source>
        <dbReference type="ARBA" id="ARBA00022525"/>
    </source>
</evidence>
<feature type="compositionally biased region" description="Polar residues" evidence="10">
    <location>
        <begin position="302"/>
        <end position="325"/>
    </location>
</feature>
<keyword evidence="7" id="KW-0106">Calcium</keyword>
<comment type="caution">
    <text evidence="13">The sequence shown here is derived from an EMBL/GenBank/DDBJ whole genome shotgun (WGS) entry which is preliminary data.</text>
</comment>
<accession>A0AAV7UBD8</accession>
<dbReference type="SMART" id="SM00085">
    <property type="entry name" value="PA2c"/>
    <property type="match status" value="1"/>
</dbReference>
<evidence type="ECO:0000256" key="7">
    <source>
        <dbReference type="ARBA" id="ARBA00022837"/>
    </source>
</evidence>
<protein>
    <recommendedName>
        <fullName evidence="3">phospholipase A2</fullName>
        <ecNumber evidence="3">3.1.1.4</ecNumber>
    </recommendedName>
</protein>
<dbReference type="InterPro" id="IPR016090">
    <property type="entry name" value="PLA2-like_dom"/>
</dbReference>
<dbReference type="GO" id="GO:0050482">
    <property type="term" value="P:arachidonate secretion"/>
    <property type="evidence" value="ECO:0007669"/>
    <property type="project" value="InterPro"/>
</dbReference>
<dbReference type="Gene3D" id="1.20.90.10">
    <property type="entry name" value="Phospholipase A2 domain"/>
    <property type="match status" value="1"/>
</dbReference>
<comment type="cofactor">
    <cofactor evidence="1">
        <name>Ca(2+)</name>
        <dbReference type="ChEBI" id="CHEBI:29108"/>
    </cofactor>
</comment>
<sequence length="568" mass="61642">MQGLFLLWACWAGGLLGTGDTQESGGSVCGQTTPLPTLGHILQQVSDGLQLVSSTLDAKGQLVSCELKGTPEAVGAFMLMCRAGSQEKMAAGTQYPGLVGTGGTEGQGWQGAEGTQDPEFEGFAGARLACQIFLKDRGTGTPRYQPQPHDEGGLQRSRRGFTYPGTLWCGAGNSAKDNQQLGELKETDACCREHDHCQHVIHPFTSNYGYRNMRWHTISHCACDNEMKDCLRRVNDTASRVVGQAFFNVIQVPCFEFMYEEQCVERFWYGWCKRYNKVAVAVPQPPVLYDYGGYLIDRVPTTNSKNQIPQSSTPPQGSNSAQATGTSGGTKAQPFGTTAQSHRTTSGQLGSKDRSLGTTAHPPGITVEHSSDSSKAPTLGQVIQVTEDLLKVMVTTISPTTTSETRTESAGKKQSKNKKKKKEGKKRRKGKGLKGKKKVLPGSENLTPTSLVVSATPPVANKDPWVESLGKARDGELEHLLFDQSLDLGGKQVVFNDVLNDEPGRDEVKLSKSTLATLTTNHPTKKTMAPTPTKPTVNAEGQKKRRKVGKGRKRLRENARSTREELGI</sequence>
<dbReference type="GO" id="GO:0005576">
    <property type="term" value="C:extracellular region"/>
    <property type="evidence" value="ECO:0007669"/>
    <property type="project" value="UniProtKB-SubCell"/>
</dbReference>